<dbReference type="RefSeq" id="WP_087464203.1">
    <property type="nucleotide sequence ID" value="NZ_CP021425.1"/>
</dbReference>
<dbReference type="PIRSF" id="PIRSF035170">
    <property type="entry name" value="HD_phosphohydro"/>
    <property type="match status" value="1"/>
</dbReference>
<evidence type="ECO:0000313" key="2">
    <source>
        <dbReference type="Proteomes" id="UP000196027"/>
    </source>
</evidence>
<dbReference type="SUPFAM" id="SSF109604">
    <property type="entry name" value="HD-domain/PDEase-like"/>
    <property type="match status" value="1"/>
</dbReference>
<dbReference type="OrthoDB" id="9808993at2"/>
<dbReference type="Gene3D" id="1.10.3210.10">
    <property type="entry name" value="Hypothetical protein af1432"/>
    <property type="match status" value="1"/>
</dbReference>
<name>A0A1Y0IHC2_9GAMM</name>
<dbReference type="Proteomes" id="UP000196027">
    <property type="component" value="Chromosome"/>
</dbReference>
<evidence type="ECO:0000313" key="1">
    <source>
        <dbReference type="EMBL" id="ARU59539.1"/>
    </source>
</evidence>
<keyword evidence="1" id="KW-0675">Receptor</keyword>
<dbReference type="AlphaFoldDB" id="A0A1Y0IHC2"/>
<protein>
    <submittedName>
        <fullName evidence="1">N-methyl-D-aspartate receptor NMDAR2C subunit</fullName>
    </submittedName>
</protein>
<accession>A0A1Y0IHC2</accession>
<dbReference type="EMBL" id="CP021425">
    <property type="protein sequence ID" value="ARU59539.1"/>
    <property type="molecule type" value="Genomic_DNA"/>
</dbReference>
<proteinExistence type="predicted"/>
<dbReference type="InterPro" id="IPR009218">
    <property type="entry name" value="HD_phosphohydro"/>
</dbReference>
<dbReference type="KEGG" id="ome:OLMES_5559"/>
<gene>
    <name evidence="1" type="ORF">OLMES_5559</name>
</gene>
<keyword evidence="2" id="KW-1185">Reference proteome</keyword>
<organism evidence="1 2">
    <name type="scientific">Oleiphilus messinensis</name>
    <dbReference type="NCBI Taxonomy" id="141451"/>
    <lineage>
        <taxon>Bacteria</taxon>
        <taxon>Pseudomonadati</taxon>
        <taxon>Pseudomonadota</taxon>
        <taxon>Gammaproteobacteria</taxon>
        <taxon>Oceanospirillales</taxon>
        <taxon>Oleiphilaceae</taxon>
        <taxon>Oleiphilus</taxon>
    </lineage>
</organism>
<dbReference type="PANTHER" id="PTHR21174">
    <property type="match status" value="1"/>
</dbReference>
<reference evidence="1 2" key="1">
    <citation type="submission" date="2017-05" db="EMBL/GenBank/DDBJ databases">
        <title>Genomic insights into alkan degradation activity of Oleiphilus messinensis.</title>
        <authorList>
            <person name="Kozyavkin S.A."/>
            <person name="Slesarev A.I."/>
            <person name="Golyshin P.N."/>
            <person name="Korzhenkov A."/>
            <person name="Golyshina O.N."/>
            <person name="Toshchakov S.V."/>
        </authorList>
    </citation>
    <scope>NUCLEOTIDE SEQUENCE [LARGE SCALE GENOMIC DNA]</scope>
    <source>
        <strain evidence="1 2">ME102</strain>
    </source>
</reference>
<sequence>MLVARWKKLMANMGMKENKATCDALVQAYSEAHRQYHTLVHLESVLSLLDQYQHLAQHTHEIELALWFHDAIYQPKSTSNELESAQWARTFLNQNQINSQSTARIEQLIDATSHTGASGTVDEKLISDIDLAILGRPKTDYEIYTHGVRFEYQLVPISLYREKRKAVLQGFLNRPKIYLTEPLHERFEEQARRNIFDEIRGLE</sequence>
<dbReference type="PANTHER" id="PTHR21174:SF0">
    <property type="entry name" value="HD PHOSPHOHYDROLASE FAMILY PROTEIN-RELATED"/>
    <property type="match status" value="1"/>
</dbReference>